<name>A0A6D2KPU8_9BRAS</name>
<protein>
    <recommendedName>
        <fullName evidence="1">DUF1985 domain-containing protein</fullName>
    </recommendedName>
</protein>
<dbReference type="Pfam" id="PF09331">
    <property type="entry name" value="DUF1985"/>
    <property type="match status" value="1"/>
</dbReference>
<accession>A0A6D2KPU8</accession>
<dbReference type="OrthoDB" id="1100108at2759"/>
<proteinExistence type="predicted"/>
<sequence length="249" mass="28288">MDQIRRSCFGKLFEIPLARCSNSGKLLHQLITRQLVTRKKYELWMVFGGHPLKFSLAEFAQITGLPCGDIPKDVGNKIEKTPDATWREIIGESADTTLTQICNLLEDKKTRESMSDDRKLKLALILIVDGVLIANLQHPTTKPTPRYVTMLSDLQNFLQYPWGRESCLITIDSLRPALQPVKKKDDPIKKFRARLFDGSVVLKGFPIALQLLAFKNIPKLLEWLPSIRGPHSLGYLSRHCSITHASQRE</sequence>
<keyword evidence="3" id="KW-1185">Reference proteome</keyword>
<dbReference type="PANTHER" id="PTHR48449:SF1">
    <property type="entry name" value="DUF1985 DOMAIN-CONTAINING PROTEIN"/>
    <property type="match status" value="1"/>
</dbReference>
<dbReference type="AlphaFoldDB" id="A0A6D2KPU8"/>
<evidence type="ECO:0000313" key="2">
    <source>
        <dbReference type="EMBL" id="CAA7056616.1"/>
    </source>
</evidence>
<dbReference type="PANTHER" id="PTHR48449">
    <property type="entry name" value="DUF1985 DOMAIN-CONTAINING PROTEIN"/>
    <property type="match status" value="1"/>
</dbReference>
<feature type="domain" description="DUF1985" evidence="1">
    <location>
        <begin position="32"/>
        <end position="172"/>
    </location>
</feature>
<dbReference type="EMBL" id="CACVBM020001651">
    <property type="protein sequence ID" value="CAA7056616.1"/>
    <property type="molecule type" value="Genomic_DNA"/>
</dbReference>
<dbReference type="Proteomes" id="UP000467841">
    <property type="component" value="Unassembled WGS sequence"/>
</dbReference>
<organism evidence="2 3">
    <name type="scientific">Microthlaspi erraticum</name>
    <dbReference type="NCBI Taxonomy" id="1685480"/>
    <lineage>
        <taxon>Eukaryota</taxon>
        <taxon>Viridiplantae</taxon>
        <taxon>Streptophyta</taxon>
        <taxon>Embryophyta</taxon>
        <taxon>Tracheophyta</taxon>
        <taxon>Spermatophyta</taxon>
        <taxon>Magnoliopsida</taxon>
        <taxon>eudicotyledons</taxon>
        <taxon>Gunneridae</taxon>
        <taxon>Pentapetalae</taxon>
        <taxon>rosids</taxon>
        <taxon>malvids</taxon>
        <taxon>Brassicales</taxon>
        <taxon>Brassicaceae</taxon>
        <taxon>Coluteocarpeae</taxon>
        <taxon>Microthlaspi</taxon>
    </lineage>
</organism>
<evidence type="ECO:0000313" key="3">
    <source>
        <dbReference type="Proteomes" id="UP000467841"/>
    </source>
</evidence>
<comment type="caution">
    <text evidence="2">The sequence shown here is derived from an EMBL/GenBank/DDBJ whole genome shotgun (WGS) entry which is preliminary data.</text>
</comment>
<evidence type="ECO:0000259" key="1">
    <source>
        <dbReference type="Pfam" id="PF09331"/>
    </source>
</evidence>
<dbReference type="InterPro" id="IPR015410">
    <property type="entry name" value="DUF1985"/>
</dbReference>
<gene>
    <name evidence="2" type="ORF">MERR_LOCUS43852</name>
</gene>
<reference evidence="2" key="1">
    <citation type="submission" date="2020-01" db="EMBL/GenBank/DDBJ databases">
        <authorList>
            <person name="Mishra B."/>
        </authorList>
    </citation>
    <scope>NUCLEOTIDE SEQUENCE [LARGE SCALE GENOMIC DNA]</scope>
</reference>